<dbReference type="Pfam" id="PF10494">
    <property type="entry name" value="Stk19"/>
    <property type="match status" value="1"/>
</dbReference>
<evidence type="ECO:0000313" key="3">
    <source>
        <dbReference type="EMBL" id="KAF2759328.1"/>
    </source>
</evidence>
<dbReference type="EMBL" id="ML996570">
    <property type="protein sequence ID" value="KAF2759328.1"/>
    <property type="molecule type" value="Genomic_DNA"/>
</dbReference>
<dbReference type="PANTHER" id="PTHR15243:SF0">
    <property type="entry name" value="SERINE_THREONINE-PROTEIN KINASE 19"/>
    <property type="match status" value="1"/>
</dbReference>
<dbReference type="GeneID" id="54484877"/>
<comment type="similarity">
    <text evidence="1">Belongs to the STK19 family.</text>
</comment>
<gene>
    <name evidence="3" type="ORF">EJ05DRAFT_475553</name>
</gene>
<dbReference type="OrthoDB" id="3980126at2759"/>
<accession>A0A6A6W8X1</accession>
<dbReference type="GO" id="GO:0046579">
    <property type="term" value="P:positive regulation of Ras protein signal transduction"/>
    <property type="evidence" value="ECO:0007669"/>
    <property type="project" value="TreeGrafter"/>
</dbReference>
<evidence type="ECO:0000256" key="1">
    <source>
        <dbReference type="ARBA" id="ARBA00093458"/>
    </source>
</evidence>
<proteinExistence type="inferred from homology"/>
<dbReference type="PANTHER" id="PTHR15243">
    <property type="entry name" value="SERINE/THREONINE-PROTEIN KINASE 19"/>
    <property type="match status" value="1"/>
</dbReference>
<feature type="compositionally biased region" description="Low complexity" evidence="2">
    <location>
        <begin position="19"/>
        <end position="29"/>
    </location>
</feature>
<dbReference type="Proteomes" id="UP000799437">
    <property type="component" value="Unassembled WGS sequence"/>
</dbReference>
<dbReference type="RefSeq" id="XP_033601779.1">
    <property type="nucleotide sequence ID" value="XM_033743823.1"/>
</dbReference>
<organism evidence="3 4">
    <name type="scientific">Pseudovirgaria hyperparasitica</name>
    <dbReference type="NCBI Taxonomy" id="470096"/>
    <lineage>
        <taxon>Eukaryota</taxon>
        <taxon>Fungi</taxon>
        <taxon>Dikarya</taxon>
        <taxon>Ascomycota</taxon>
        <taxon>Pezizomycotina</taxon>
        <taxon>Dothideomycetes</taxon>
        <taxon>Dothideomycetes incertae sedis</taxon>
        <taxon>Acrospermales</taxon>
        <taxon>Acrospermaceae</taxon>
        <taxon>Pseudovirgaria</taxon>
    </lineage>
</organism>
<evidence type="ECO:0008006" key="5">
    <source>
        <dbReference type="Google" id="ProtNLM"/>
    </source>
</evidence>
<feature type="region of interest" description="Disordered" evidence="2">
    <location>
        <begin position="1"/>
        <end position="56"/>
    </location>
</feature>
<name>A0A6A6W8X1_9PEZI</name>
<evidence type="ECO:0000256" key="2">
    <source>
        <dbReference type="SAM" id="MobiDB-lite"/>
    </source>
</evidence>
<reference evidence="3" key="1">
    <citation type="journal article" date="2020" name="Stud. Mycol.">
        <title>101 Dothideomycetes genomes: a test case for predicting lifestyles and emergence of pathogens.</title>
        <authorList>
            <person name="Haridas S."/>
            <person name="Albert R."/>
            <person name="Binder M."/>
            <person name="Bloem J."/>
            <person name="Labutti K."/>
            <person name="Salamov A."/>
            <person name="Andreopoulos B."/>
            <person name="Baker S."/>
            <person name="Barry K."/>
            <person name="Bills G."/>
            <person name="Bluhm B."/>
            <person name="Cannon C."/>
            <person name="Castanera R."/>
            <person name="Culley D."/>
            <person name="Daum C."/>
            <person name="Ezra D."/>
            <person name="Gonzalez J."/>
            <person name="Henrissat B."/>
            <person name="Kuo A."/>
            <person name="Liang C."/>
            <person name="Lipzen A."/>
            <person name="Lutzoni F."/>
            <person name="Magnuson J."/>
            <person name="Mondo S."/>
            <person name="Nolan M."/>
            <person name="Ohm R."/>
            <person name="Pangilinan J."/>
            <person name="Park H.-J."/>
            <person name="Ramirez L."/>
            <person name="Alfaro M."/>
            <person name="Sun H."/>
            <person name="Tritt A."/>
            <person name="Yoshinaga Y."/>
            <person name="Zwiers L.-H."/>
            <person name="Turgeon B."/>
            <person name="Goodwin S."/>
            <person name="Spatafora J."/>
            <person name="Crous P."/>
            <person name="Grigoriev I."/>
        </authorList>
    </citation>
    <scope>NUCLEOTIDE SEQUENCE</scope>
    <source>
        <strain evidence="3">CBS 121739</strain>
    </source>
</reference>
<dbReference type="AlphaFoldDB" id="A0A6A6W8X1"/>
<protein>
    <recommendedName>
        <fullName evidence="5">Serine-threonine protein kinase 19</fullName>
    </recommendedName>
</protein>
<evidence type="ECO:0000313" key="4">
    <source>
        <dbReference type="Proteomes" id="UP000799437"/>
    </source>
</evidence>
<sequence>MLVTGAQSSKVKKKRSSILRRSSSSPFSSARRRKPSLPKQSSKLSTKRDEGDDIFEDPLDDTGVIASLASDLSLRDVAQFTENIHRRMFDEIPERGSGMNSTRIAEVLNYRKNLPPIVTIAHIHALSRSITRADREIAELSQAGIVRKLIVPNRGAGASNVGEGLVLVPQWEKRVRGDPHLATDIQEKYISLLRTNSTSLSISATSLSPSEASALTSTGFLTSSTQSRSTIMDTYFRPGTGTFSTLTSLSSVGHKSASGAVEAVGGSGAFVSSGGSASGVVQKSSSNASRSAQYNYALPNTGPLLKLIVEARTHLLSLISKTSKYKEAPLDMLRERWDGGTADAPGSAKKMRGEFTGVLPARTKKWKSFNGLCFEWILEECVGAGLIELFETRSVGRAARLVQ</sequence>
<keyword evidence="4" id="KW-1185">Reference proteome</keyword>
<dbReference type="InterPro" id="IPR018865">
    <property type="entry name" value="STK19-like"/>
</dbReference>